<proteinExistence type="predicted"/>
<reference evidence="1" key="1">
    <citation type="submission" date="2018-02" db="EMBL/GenBank/DDBJ databases">
        <title>Rhizophora mucronata_Transcriptome.</title>
        <authorList>
            <person name="Meera S.P."/>
            <person name="Sreeshan A."/>
            <person name="Augustine A."/>
        </authorList>
    </citation>
    <scope>NUCLEOTIDE SEQUENCE</scope>
    <source>
        <tissue evidence="1">Leaf</tissue>
    </source>
</reference>
<accession>A0A2P2NBH0</accession>
<dbReference type="AlphaFoldDB" id="A0A2P2NBH0"/>
<organism evidence="1">
    <name type="scientific">Rhizophora mucronata</name>
    <name type="common">Asiatic mangrove</name>
    <dbReference type="NCBI Taxonomy" id="61149"/>
    <lineage>
        <taxon>Eukaryota</taxon>
        <taxon>Viridiplantae</taxon>
        <taxon>Streptophyta</taxon>
        <taxon>Embryophyta</taxon>
        <taxon>Tracheophyta</taxon>
        <taxon>Spermatophyta</taxon>
        <taxon>Magnoliopsida</taxon>
        <taxon>eudicotyledons</taxon>
        <taxon>Gunneridae</taxon>
        <taxon>Pentapetalae</taxon>
        <taxon>rosids</taxon>
        <taxon>fabids</taxon>
        <taxon>Malpighiales</taxon>
        <taxon>Rhizophoraceae</taxon>
        <taxon>Rhizophora</taxon>
    </lineage>
</organism>
<evidence type="ECO:0000313" key="1">
    <source>
        <dbReference type="EMBL" id="MBX39826.1"/>
    </source>
</evidence>
<dbReference type="EMBL" id="GGEC01059342">
    <property type="protein sequence ID" value="MBX39826.1"/>
    <property type="molecule type" value="Transcribed_RNA"/>
</dbReference>
<name>A0A2P2NBH0_RHIMU</name>
<sequence length="27" mass="3282">MFCRVSYFYWWDFSIGSIKLGMGCDRL</sequence>
<protein>
    <submittedName>
        <fullName evidence="1">Uncharacterized protein</fullName>
    </submittedName>
</protein>